<reference evidence="2" key="1">
    <citation type="submission" date="2021-06" db="EMBL/GenBank/DDBJ databases">
        <authorList>
            <person name="Kallberg Y."/>
            <person name="Tangrot J."/>
            <person name="Rosling A."/>
        </authorList>
    </citation>
    <scope>NUCLEOTIDE SEQUENCE</scope>
    <source>
        <strain evidence="2">FL130A</strain>
    </source>
</reference>
<sequence>MPTTPLLSSLSPDSINDSFIPFCRCGRFAVIKGKDGKKFFGCSNFWNKKPQESRCNYYRRQNLNIRRFPTQDDVDISEKNKNDEELDVPLNIVSDKQADDEWKEESYERCERTDLNEVTMKHSAAEVPLVESSSHAAEEREFIHDEEINSIFQLFLKQTISQRKSSFEELQKLKQECADVQQQLKLLHKCCDVAHEKINFLQNENNVLKESNVITNEFPDCLCVVNSLVKLDPKFQTNVHVNRQVITVYVDTDDDGANDMEINGEESEKDNVGVGETIIVDSDTEELGSDITEINALQEKQTAILKMADLSSLQFDILKAIFIANPHHRDWSFLLD</sequence>
<gene>
    <name evidence="2" type="ORF">ALEPTO_LOCUS6195</name>
</gene>
<dbReference type="OrthoDB" id="10495663at2759"/>
<keyword evidence="1" id="KW-0175">Coiled coil</keyword>
<dbReference type="Proteomes" id="UP000789508">
    <property type="component" value="Unassembled WGS sequence"/>
</dbReference>
<comment type="caution">
    <text evidence="2">The sequence shown here is derived from an EMBL/GenBank/DDBJ whole genome shotgun (WGS) entry which is preliminary data.</text>
</comment>
<evidence type="ECO:0000313" key="2">
    <source>
        <dbReference type="EMBL" id="CAG8557709.1"/>
    </source>
</evidence>
<dbReference type="EMBL" id="CAJVPS010002018">
    <property type="protein sequence ID" value="CAG8557709.1"/>
    <property type="molecule type" value="Genomic_DNA"/>
</dbReference>
<feature type="coiled-coil region" evidence="1">
    <location>
        <begin position="156"/>
        <end position="211"/>
    </location>
</feature>
<accession>A0A9N9B948</accession>
<organism evidence="2 3">
    <name type="scientific">Ambispora leptoticha</name>
    <dbReference type="NCBI Taxonomy" id="144679"/>
    <lineage>
        <taxon>Eukaryota</taxon>
        <taxon>Fungi</taxon>
        <taxon>Fungi incertae sedis</taxon>
        <taxon>Mucoromycota</taxon>
        <taxon>Glomeromycotina</taxon>
        <taxon>Glomeromycetes</taxon>
        <taxon>Archaeosporales</taxon>
        <taxon>Ambisporaceae</taxon>
        <taxon>Ambispora</taxon>
    </lineage>
</organism>
<evidence type="ECO:0000313" key="3">
    <source>
        <dbReference type="Proteomes" id="UP000789508"/>
    </source>
</evidence>
<protein>
    <submittedName>
        <fullName evidence="2">10485_t:CDS:1</fullName>
    </submittedName>
</protein>
<name>A0A9N9B948_9GLOM</name>
<evidence type="ECO:0000256" key="1">
    <source>
        <dbReference type="SAM" id="Coils"/>
    </source>
</evidence>
<proteinExistence type="predicted"/>
<keyword evidence="3" id="KW-1185">Reference proteome</keyword>
<dbReference type="AlphaFoldDB" id="A0A9N9B948"/>